<gene>
    <name evidence="1" type="ORF">BIY26_09510</name>
</gene>
<dbReference type="Gene3D" id="3.30.2220.20">
    <property type="entry name" value="Phage tail assembly chaperone gp13-like"/>
    <property type="match status" value="1"/>
</dbReference>
<dbReference type="InterPro" id="IPR038556">
    <property type="entry name" value="TAC_Gp13-like_sf"/>
</dbReference>
<name>A0A250BBS7_9GAMM</name>
<dbReference type="InterPro" id="IPR010411">
    <property type="entry name" value="TAC_Gp13-like"/>
</dbReference>
<comment type="caution">
    <text evidence="1">The sequence shown here is derived from an EMBL/GenBank/DDBJ whole genome shotgun (WGS) entry which is preliminary data.</text>
</comment>
<dbReference type="AlphaFoldDB" id="A0A250BBS7"/>
<sequence length="128" mass="14137">MVKRVSQTLRDLALAPGAGFRTKTIPVPEWNGVKVTLREPSANAWSRARKLLADAGDADTEIDEDRVQRGLKADVVLFIDILLDESGSLVFSENDVDELALKFGPVHTRLLRQALALSNLNEEDAKKK</sequence>
<dbReference type="KEGG" id="bgj:AWC36_23405"/>
<dbReference type="KEGG" id="bgj:AWC36_05130"/>
<organism evidence="1 2">
    <name type="scientific">Brenneria goodwinii</name>
    <dbReference type="NCBI Taxonomy" id="1109412"/>
    <lineage>
        <taxon>Bacteria</taxon>
        <taxon>Pseudomonadati</taxon>
        <taxon>Pseudomonadota</taxon>
        <taxon>Gammaproteobacteria</taxon>
        <taxon>Enterobacterales</taxon>
        <taxon>Pectobacteriaceae</taxon>
        <taxon>Brenneria</taxon>
    </lineage>
</organism>
<reference evidence="1 2" key="1">
    <citation type="submission" date="2016-09" db="EMBL/GenBank/DDBJ databases">
        <authorList>
            <person name="Doonan J."/>
            <person name="Pachebat J.A."/>
            <person name="Golyshin P.N."/>
            <person name="Denman S."/>
            <person name="Mcdonald J.E."/>
        </authorList>
    </citation>
    <scope>NUCLEOTIDE SEQUENCE [LARGE SCALE GENOMIC DNA]</scope>
    <source>
        <strain evidence="1 2">FRB141</strain>
    </source>
</reference>
<dbReference type="Pfam" id="PF06222">
    <property type="entry name" value="Phage_TAC_1"/>
    <property type="match status" value="1"/>
</dbReference>
<proteinExistence type="predicted"/>
<dbReference type="EMBL" id="MJLX01000020">
    <property type="protein sequence ID" value="RLM25245.1"/>
    <property type="molecule type" value="Genomic_DNA"/>
</dbReference>
<dbReference type="Proteomes" id="UP000285972">
    <property type="component" value="Unassembled WGS sequence"/>
</dbReference>
<protein>
    <submittedName>
        <fullName evidence="1">Uncharacterized protein</fullName>
    </submittedName>
</protein>
<evidence type="ECO:0000313" key="2">
    <source>
        <dbReference type="Proteomes" id="UP000285972"/>
    </source>
</evidence>
<evidence type="ECO:0000313" key="1">
    <source>
        <dbReference type="EMBL" id="RLM25245.1"/>
    </source>
</evidence>
<accession>A0A250BBS7</accession>